<evidence type="ECO:0000256" key="4">
    <source>
        <dbReference type="ARBA" id="ARBA00022729"/>
    </source>
</evidence>
<dbReference type="GO" id="GO:1901678">
    <property type="term" value="P:iron coordination entity transport"/>
    <property type="evidence" value="ECO:0007669"/>
    <property type="project" value="UniProtKB-ARBA"/>
</dbReference>
<dbReference type="SUPFAM" id="SSF53807">
    <property type="entry name" value="Helical backbone' metal receptor"/>
    <property type="match status" value="1"/>
</dbReference>
<dbReference type="InterPro" id="IPR051313">
    <property type="entry name" value="Bact_iron-sidero_bind"/>
</dbReference>
<evidence type="ECO:0000256" key="3">
    <source>
        <dbReference type="ARBA" id="ARBA00022448"/>
    </source>
</evidence>
<evidence type="ECO:0000313" key="6">
    <source>
        <dbReference type="EMBL" id="SNS63142.1"/>
    </source>
</evidence>
<dbReference type="CDD" id="cd01146">
    <property type="entry name" value="FhuD"/>
    <property type="match status" value="1"/>
</dbReference>
<protein>
    <submittedName>
        <fullName evidence="6">Iron complex transport system substrate-binding protein</fullName>
    </submittedName>
</protein>
<dbReference type="InterPro" id="IPR002491">
    <property type="entry name" value="ABC_transptr_periplasmic_BD"/>
</dbReference>
<dbReference type="Gene3D" id="3.40.50.1980">
    <property type="entry name" value="Nitrogenase molybdenum iron protein domain"/>
    <property type="match status" value="2"/>
</dbReference>
<proteinExistence type="inferred from homology"/>
<feature type="domain" description="Fe/B12 periplasmic-binding" evidence="5">
    <location>
        <begin position="79"/>
        <end position="331"/>
    </location>
</feature>
<accession>A0A239G3G8</accession>
<evidence type="ECO:0000256" key="1">
    <source>
        <dbReference type="ARBA" id="ARBA00004196"/>
    </source>
</evidence>
<reference evidence="7" key="1">
    <citation type="submission" date="2017-06" db="EMBL/GenBank/DDBJ databases">
        <authorList>
            <person name="Varghese N."/>
            <person name="Submissions S."/>
        </authorList>
    </citation>
    <scope>NUCLEOTIDE SEQUENCE [LARGE SCALE GENOMIC DNA]</scope>
    <source>
        <strain evidence="7">JCM 23211</strain>
    </source>
</reference>
<keyword evidence="3" id="KW-0813">Transport</keyword>
<dbReference type="Proteomes" id="UP000198327">
    <property type="component" value="Unassembled WGS sequence"/>
</dbReference>
<dbReference type="PANTHER" id="PTHR30532:SF25">
    <property type="entry name" value="IRON(III) DICITRATE-BINDING PERIPLASMIC PROTEIN"/>
    <property type="match status" value="1"/>
</dbReference>
<dbReference type="PANTHER" id="PTHR30532">
    <property type="entry name" value="IRON III DICITRATE-BINDING PERIPLASMIC PROTEIN"/>
    <property type="match status" value="1"/>
</dbReference>
<keyword evidence="4" id="KW-0732">Signal</keyword>
<evidence type="ECO:0000256" key="2">
    <source>
        <dbReference type="ARBA" id="ARBA00008814"/>
    </source>
</evidence>
<evidence type="ECO:0000313" key="7">
    <source>
        <dbReference type="Proteomes" id="UP000198327"/>
    </source>
</evidence>
<keyword evidence="7" id="KW-1185">Reference proteome</keyword>
<comment type="similarity">
    <text evidence="2">Belongs to the bacterial solute-binding protein 8 family.</text>
</comment>
<organism evidence="6 7">
    <name type="scientific">Rhodococcoides kyotonense</name>
    <dbReference type="NCBI Taxonomy" id="398843"/>
    <lineage>
        <taxon>Bacteria</taxon>
        <taxon>Bacillati</taxon>
        <taxon>Actinomycetota</taxon>
        <taxon>Actinomycetes</taxon>
        <taxon>Mycobacteriales</taxon>
        <taxon>Nocardiaceae</taxon>
        <taxon>Rhodococcoides</taxon>
    </lineage>
</organism>
<comment type="subcellular location">
    <subcellularLocation>
        <location evidence="1">Cell envelope</location>
    </subcellularLocation>
</comment>
<sequence length="331" mass="34731">MMLRLTFTIQPKWESRLAVVARSRTSARVVAAFAAAAAMTMTACTSSDAGDTSETSGEASTRVVEHARGATEVPASPLRVVTLEPVELDTAVALGVIPVGTAVLSEATGVPAYLGADAADITPIGTVAEPRIESIAALQPDLILGTETRHAEYYDQLAAIAPTVYMASQSDPWQDNVRLVGRTLGLEQEADALLGEYRDRCDEIATAHDTAGKTAQLIRPRDEVLTLYGPLSFAGSTLECAGFTTPPRPEWADEISVDLSPELVSQASADLIVVTATNPADPSAIPASVTDNAAALPDPHAVDQSFWITGVGPKGGQAVLDDIDRILSQQN</sequence>
<dbReference type="STRING" id="398843.A3K89_25075"/>
<dbReference type="PROSITE" id="PS50983">
    <property type="entry name" value="FE_B12_PBP"/>
    <property type="match status" value="1"/>
</dbReference>
<dbReference type="EMBL" id="FZOW01000004">
    <property type="protein sequence ID" value="SNS63142.1"/>
    <property type="molecule type" value="Genomic_DNA"/>
</dbReference>
<gene>
    <name evidence="6" type="ORF">SAMN05421642_10423</name>
</gene>
<name>A0A239G3G8_9NOCA</name>
<evidence type="ECO:0000259" key="5">
    <source>
        <dbReference type="PROSITE" id="PS50983"/>
    </source>
</evidence>
<dbReference type="AlphaFoldDB" id="A0A239G3G8"/>
<dbReference type="Pfam" id="PF01497">
    <property type="entry name" value="Peripla_BP_2"/>
    <property type="match status" value="1"/>
</dbReference>
<dbReference type="GO" id="GO:0030288">
    <property type="term" value="C:outer membrane-bounded periplasmic space"/>
    <property type="evidence" value="ECO:0007669"/>
    <property type="project" value="TreeGrafter"/>
</dbReference>